<evidence type="ECO:0000256" key="1">
    <source>
        <dbReference type="SAM" id="MobiDB-lite"/>
    </source>
</evidence>
<sequence length="103" mass="10950">MRGGGWWWWWQSVVDGGGGGGGGWLVAVAMVVVVGIGGGGGGGGWWRVVAVGEQDSNRSLRDDGSHASGMQEAKARKTSDGKSYAEQQNKVEGTWWFEEQHGE</sequence>
<name>A0A9Q0KZC2_9MAGN</name>
<gene>
    <name evidence="3" type="ORF">NE237_010195</name>
</gene>
<proteinExistence type="predicted"/>
<feature type="transmembrane region" description="Helical" evidence="2">
    <location>
        <begin position="24"/>
        <end position="48"/>
    </location>
</feature>
<comment type="caution">
    <text evidence="3">The sequence shown here is derived from an EMBL/GenBank/DDBJ whole genome shotgun (WGS) entry which is preliminary data.</text>
</comment>
<reference evidence="3" key="1">
    <citation type="journal article" date="2023" name="Plant J.">
        <title>The genome of the king protea, Protea cynaroides.</title>
        <authorList>
            <person name="Chang J."/>
            <person name="Duong T.A."/>
            <person name="Schoeman C."/>
            <person name="Ma X."/>
            <person name="Roodt D."/>
            <person name="Barker N."/>
            <person name="Li Z."/>
            <person name="Van de Peer Y."/>
            <person name="Mizrachi E."/>
        </authorList>
    </citation>
    <scope>NUCLEOTIDE SEQUENCE</scope>
    <source>
        <tissue evidence="3">Young leaves</tissue>
    </source>
</reference>
<dbReference type="EMBL" id="JAMYWD010000002">
    <property type="protein sequence ID" value="KAJ4979415.1"/>
    <property type="molecule type" value="Genomic_DNA"/>
</dbReference>
<organism evidence="3 4">
    <name type="scientific">Protea cynaroides</name>
    <dbReference type="NCBI Taxonomy" id="273540"/>
    <lineage>
        <taxon>Eukaryota</taxon>
        <taxon>Viridiplantae</taxon>
        <taxon>Streptophyta</taxon>
        <taxon>Embryophyta</taxon>
        <taxon>Tracheophyta</taxon>
        <taxon>Spermatophyta</taxon>
        <taxon>Magnoliopsida</taxon>
        <taxon>Proteales</taxon>
        <taxon>Proteaceae</taxon>
        <taxon>Protea</taxon>
    </lineage>
</organism>
<keyword evidence="2" id="KW-0812">Transmembrane</keyword>
<evidence type="ECO:0000313" key="3">
    <source>
        <dbReference type="EMBL" id="KAJ4979415.1"/>
    </source>
</evidence>
<protein>
    <submittedName>
        <fullName evidence="3">Uncharacterized protein</fullName>
    </submittedName>
</protein>
<keyword evidence="2" id="KW-0472">Membrane</keyword>
<dbReference type="Proteomes" id="UP001141806">
    <property type="component" value="Unassembled WGS sequence"/>
</dbReference>
<evidence type="ECO:0000256" key="2">
    <source>
        <dbReference type="SAM" id="Phobius"/>
    </source>
</evidence>
<keyword evidence="4" id="KW-1185">Reference proteome</keyword>
<accession>A0A9Q0KZC2</accession>
<keyword evidence="2" id="KW-1133">Transmembrane helix</keyword>
<evidence type="ECO:0000313" key="4">
    <source>
        <dbReference type="Proteomes" id="UP001141806"/>
    </source>
</evidence>
<feature type="region of interest" description="Disordered" evidence="1">
    <location>
        <begin position="57"/>
        <end position="103"/>
    </location>
</feature>
<dbReference type="AlphaFoldDB" id="A0A9Q0KZC2"/>